<evidence type="ECO:0000313" key="3">
    <source>
        <dbReference type="Proteomes" id="UP001469553"/>
    </source>
</evidence>
<keyword evidence="3" id="KW-1185">Reference proteome</keyword>
<dbReference type="Proteomes" id="UP001469553">
    <property type="component" value="Unassembled WGS sequence"/>
</dbReference>
<evidence type="ECO:0000313" key="2">
    <source>
        <dbReference type="EMBL" id="MEQ2293483.1"/>
    </source>
</evidence>
<protein>
    <submittedName>
        <fullName evidence="2">Uncharacterized protein</fullName>
    </submittedName>
</protein>
<comment type="caution">
    <text evidence="2">The sequence shown here is derived from an EMBL/GenBank/DDBJ whole genome shotgun (WGS) entry which is preliminary data.</text>
</comment>
<accession>A0ABV0YI59</accession>
<feature type="region of interest" description="Disordered" evidence="1">
    <location>
        <begin position="75"/>
        <end position="103"/>
    </location>
</feature>
<organism evidence="2 3">
    <name type="scientific">Ameca splendens</name>
    <dbReference type="NCBI Taxonomy" id="208324"/>
    <lineage>
        <taxon>Eukaryota</taxon>
        <taxon>Metazoa</taxon>
        <taxon>Chordata</taxon>
        <taxon>Craniata</taxon>
        <taxon>Vertebrata</taxon>
        <taxon>Euteleostomi</taxon>
        <taxon>Actinopterygii</taxon>
        <taxon>Neopterygii</taxon>
        <taxon>Teleostei</taxon>
        <taxon>Neoteleostei</taxon>
        <taxon>Acanthomorphata</taxon>
        <taxon>Ovalentaria</taxon>
        <taxon>Atherinomorphae</taxon>
        <taxon>Cyprinodontiformes</taxon>
        <taxon>Goodeidae</taxon>
        <taxon>Ameca</taxon>
    </lineage>
</organism>
<sequence>MLPELLVPERNRYNLLSTHQEELKEAGQSALLCLSVLPMWLVLSPGSFPENLPDQVQATRKNLLIRLKLTAPRDLKPVDQPLANPAHPPTNLSGTNLNKAHSR</sequence>
<dbReference type="EMBL" id="JAHRIP010032913">
    <property type="protein sequence ID" value="MEQ2293483.1"/>
    <property type="molecule type" value="Genomic_DNA"/>
</dbReference>
<proteinExistence type="predicted"/>
<reference evidence="2 3" key="1">
    <citation type="submission" date="2021-06" db="EMBL/GenBank/DDBJ databases">
        <authorList>
            <person name="Palmer J.M."/>
        </authorList>
    </citation>
    <scope>NUCLEOTIDE SEQUENCE [LARGE SCALE GENOMIC DNA]</scope>
    <source>
        <strain evidence="2 3">AS_MEX2019</strain>
        <tissue evidence="2">Muscle</tissue>
    </source>
</reference>
<gene>
    <name evidence="2" type="ORF">AMECASPLE_033918</name>
</gene>
<feature type="compositionally biased region" description="Polar residues" evidence="1">
    <location>
        <begin position="90"/>
        <end position="103"/>
    </location>
</feature>
<name>A0ABV0YI59_9TELE</name>
<evidence type="ECO:0000256" key="1">
    <source>
        <dbReference type="SAM" id="MobiDB-lite"/>
    </source>
</evidence>